<evidence type="ECO:0000256" key="2">
    <source>
        <dbReference type="SAM" id="MobiDB-lite"/>
    </source>
</evidence>
<feature type="domain" description="4-vinyl reductase 4VR" evidence="3">
    <location>
        <begin position="116"/>
        <end position="178"/>
    </location>
</feature>
<evidence type="ECO:0000313" key="5">
    <source>
        <dbReference type="Proteomes" id="UP001595387"/>
    </source>
</evidence>
<gene>
    <name evidence="4" type="ORF">ACFODW_15460</name>
</gene>
<dbReference type="Gene3D" id="1.10.10.2840">
    <property type="entry name" value="PucR C-terminal helix-turn-helix domain"/>
    <property type="match status" value="1"/>
</dbReference>
<keyword evidence="5" id="KW-1185">Reference proteome</keyword>
<dbReference type="InterPro" id="IPR004096">
    <property type="entry name" value="V4R"/>
</dbReference>
<evidence type="ECO:0000313" key="4">
    <source>
        <dbReference type="EMBL" id="MFC2949719.1"/>
    </source>
</evidence>
<dbReference type="Pfam" id="PF06505">
    <property type="entry name" value="XylR_N"/>
    <property type="match status" value="1"/>
</dbReference>
<evidence type="ECO:0000256" key="1">
    <source>
        <dbReference type="ARBA" id="ARBA00006754"/>
    </source>
</evidence>
<dbReference type="Pfam" id="PF13556">
    <property type="entry name" value="HTH_30"/>
    <property type="match status" value="1"/>
</dbReference>
<evidence type="ECO:0000259" key="3">
    <source>
        <dbReference type="SMART" id="SM00989"/>
    </source>
</evidence>
<accession>A0ABV7A9E1</accession>
<dbReference type="InterPro" id="IPR042070">
    <property type="entry name" value="PucR_C-HTH_sf"/>
</dbReference>
<reference evidence="5" key="1">
    <citation type="journal article" date="2019" name="Int. J. Syst. Evol. Microbiol.">
        <title>The Global Catalogue of Microorganisms (GCM) 10K type strain sequencing project: providing services to taxonomists for standard genome sequencing and annotation.</title>
        <authorList>
            <consortium name="The Broad Institute Genomics Platform"/>
            <consortium name="The Broad Institute Genome Sequencing Center for Infectious Disease"/>
            <person name="Wu L."/>
            <person name="Ma J."/>
        </authorList>
    </citation>
    <scope>NUCLEOTIDE SEQUENCE [LARGE SCALE GENOMIC DNA]</scope>
    <source>
        <strain evidence="5">KCTC 13193</strain>
    </source>
</reference>
<dbReference type="Gene3D" id="3.30.1380.20">
    <property type="entry name" value="Trafficking protein particle complex subunit 3"/>
    <property type="match status" value="1"/>
</dbReference>
<comment type="caution">
    <text evidence="4">The sequence shown here is derived from an EMBL/GenBank/DDBJ whole genome shotgun (WGS) entry which is preliminary data.</text>
</comment>
<dbReference type="InterPro" id="IPR025736">
    <property type="entry name" value="PucR_C-HTH_dom"/>
</dbReference>
<dbReference type="RefSeq" id="WP_390307690.1">
    <property type="nucleotide sequence ID" value="NZ_JBHRRZ010000038.1"/>
</dbReference>
<name>A0ABV7A9E1_9BACI</name>
<dbReference type="InterPro" id="IPR041522">
    <property type="entry name" value="CdaR_GGDEF"/>
</dbReference>
<sequence>MVSKRMDSVSIEENNVQREEDTKDILSTTEAFGLLRRELIDNLGVDRVKGFLLRYGWRLGARDAEEAMKLDDSLDFLLRQASLLHLNTGHVGDIQSERMIEREENEDIKSFQGIGKWIDSFEAKEHIKHHGISKSPVCHTLTGYANGYMSTVTKEKILVVETSCVGRGDKECIYETKLLEDWDAETQQEQKYYEEKPIVEELEYTYEQLLKERNYIDMIADFHKRLTESVSNGSNLKEIANSVHDSLHVPVTIEDLGFENISYSGLREEEFASFHEELQEELENRKRGQELPRFRKAVQLKMPDHVRLVNPIFLQKKVVGYCTFVYPAGKSRDPQQDVPFIERMANAASLILLNEKTSFEALEKMKGNLLEQMLMGDYSSREEILSRGRYMNFDFDQPYYIAVVEVNKKGLHERVVETISKYLDIQGYKALTGFYENSITMYIPAESSKKEDVWKLLEKLHQHMEHALPAFSCRIAVSDRATDIEKIEESREKALIALRRSEKTKIADYEDLGILGVLINSKNTSIIKELADKELGPLFEADKEKNNELTRTLYVFLSNGGNLQQTMDDLALSMSGLTYRKNKIEKLIGKDLRNPAQSYQLLLILDSLIALDEIEL</sequence>
<protein>
    <submittedName>
        <fullName evidence="4">XylR N-terminal domain-containing protein</fullName>
    </submittedName>
</protein>
<dbReference type="SMART" id="SM00989">
    <property type="entry name" value="V4R"/>
    <property type="match status" value="1"/>
</dbReference>
<dbReference type="InterPro" id="IPR051448">
    <property type="entry name" value="CdaR-like_regulators"/>
</dbReference>
<comment type="similarity">
    <text evidence="1">Belongs to the CdaR family.</text>
</comment>
<dbReference type="InterPro" id="IPR024096">
    <property type="entry name" value="NO_sig/Golgi_transp_ligand-bd"/>
</dbReference>
<dbReference type="Pfam" id="PF17853">
    <property type="entry name" value="GGDEF_2"/>
    <property type="match status" value="1"/>
</dbReference>
<dbReference type="Proteomes" id="UP001595387">
    <property type="component" value="Unassembled WGS sequence"/>
</dbReference>
<dbReference type="PANTHER" id="PTHR33744:SF1">
    <property type="entry name" value="DNA-BINDING TRANSCRIPTIONAL ACTIVATOR ADER"/>
    <property type="match status" value="1"/>
</dbReference>
<dbReference type="Pfam" id="PF02830">
    <property type="entry name" value="V4R"/>
    <property type="match status" value="1"/>
</dbReference>
<organism evidence="4 5">
    <name type="scientific">Virgibacillus sediminis</name>
    <dbReference type="NCBI Taxonomy" id="202260"/>
    <lineage>
        <taxon>Bacteria</taxon>
        <taxon>Bacillati</taxon>
        <taxon>Bacillota</taxon>
        <taxon>Bacilli</taxon>
        <taxon>Bacillales</taxon>
        <taxon>Bacillaceae</taxon>
        <taxon>Virgibacillus</taxon>
    </lineage>
</organism>
<dbReference type="PANTHER" id="PTHR33744">
    <property type="entry name" value="CARBOHYDRATE DIACID REGULATOR"/>
    <property type="match status" value="1"/>
</dbReference>
<proteinExistence type="inferred from homology"/>
<dbReference type="EMBL" id="JBHRRZ010000038">
    <property type="protein sequence ID" value="MFC2949719.1"/>
    <property type="molecule type" value="Genomic_DNA"/>
</dbReference>
<feature type="region of interest" description="Disordered" evidence="2">
    <location>
        <begin position="1"/>
        <end position="22"/>
    </location>
</feature>
<dbReference type="SUPFAM" id="SSF111126">
    <property type="entry name" value="Ligand-binding domain in the NO signalling and Golgi transport"/>
    <property type="match status" value="1"/>
</dbReference>
<dbReference type="InterPro" id="IPR010523">
    <property type="entry name" value="XylR_N"/>
</dbReference>